<evidence type="ECO:0000256" key="1">
    <source>
        <dbReference type="SAM" id="Phobius"/>
    </source>
</evidence>
<proteinExistence type="predicted"/>
<dbReference type="AlphaFoldDB" id="A0A383EZV8"/>
<accession>A0A383EZV8</accession>
<keyword evidence="1" id="KW-0812">Transmembrane</keyword>
<sequence>MVEMNDEKVRDIVVKTVDETLQKMGLNPIEIYEAQKDFMYLREQRKLHDKISFRVRFVIISFVVTGALALLILGVKTALGLK</sequence>
<organism evidence="2">
    <name type="scientific">marine metagenome</name>
    <dbReference type="NCBI Taxonomy" id="408172"/>
    <lineage>
        <taxon>unclassified sequences</taxon>
        <taxon>metagenomes</taxon>
        <taxon>ecological metagenomes</taxon>
    </lineage>
</organism>
<reference evidence="2" key="1">
    <citation type="submission" date="2018-05" db="EMBL/GenBank/DDBJ databases">
        <authorList>
            <person name="Lanie J.A."/>
            <person name="Ng W.-L."/>
            <person name="Kazmierczak K.M."/>
            <person name="Andrzejewski T.M."/>
            <person name="Davidsen T.M."/>
            <person name="Wayne K.J."/>
            <person name="Tettelin H."/>
            <person name="Glass J.I."/>
            <person name="Rusch D."/>
            <person name="Podicherti R."/>
            <person name="Tsui H.-C.T."/>
            <person name="Winkler M.E."/>
        </authorList>
    </citation>
    <scope>NUCLEOTIDE SEQUENCE</scope>
</reference>
<name>A0A383EZV8_9ZZZZ</name>
<dbReference type="EMBL" id="UINC01229879">
    <property type="protein sequence ID" value="SVE61780.1"/>
    <property type="molecule type" value="Genomic_DNA"/>
</dbReference>
<protein>
    <submittedName>
        <fullName evidence="2">Uncharacterized protein</fullName>
    </submittedName>
</protein>
<gene>
    <name evidence="2" type="ORF">METZ01_LOCUS514634</name>
</gene>
<keyword evidence="1" id="KW-0472">Membrane</keyword>
<keyword evidence="1" id="KW-1133">Transmembrane helix</keyword>
<feature type="transmembrane region" description="Helical" evidence="1">
    <location>
        <begin position="55"/>
        <end position="75"/>
    </location>
</feature>
<evidence type="ECO:0000313" key="2">
    <source>
        <dbReference type="EMBL" id="SVE61780.1"/>
    </source>
</evidence>